<protein>
    <submittedName>
        <fullName evidence="1">Uncharacterized protein</fullName>
    </submittedName>
</protein>
<sequence length="50" mass="5523">MILKCSRLPWKMSFLINTIILAVSNGTTCDGMVLQFKIPLHLGESSTLSL</sequence>
<accession>A0A378K333</accession>
<evidence type="ECO:0000313" key="2">
    <source>
        <dbReference type="Proteomes" id="UP000254631"/>
    </source>
</evidence>
<organism evidence="1 2">
    <name type="scientific">Legionella pneumophila</name>
    <dbReference type="NCBI Taxonomy" id="446"/>
    <lineage>
        <taxon>Bacteria</taxon>
        <taxon>Pseudomonadati</taxon>
        <taxon>Pseudomonadota</taxon>
        <taxon>Gammaproteobacteria</taxon>
        <taxon>Legionellales</taxon>
        <taxon>Legionellaceae</taxon>
        <taxon>Legionella</taxon>
    </lineage>
</organism>
<reference evidence="1 2" key="1">
    <citation type="submission" date="2018-06" db="EMBL/GenBank/DDBJ databases">
        <authorList>
            <consortium name="Pathogen Informatics"/>
            <person name="Doyle S."/>
        </authorList>
    </citation>
    <scope>NUCLEOTIDE SEQUENCE [LARGE SCALE GENOMIC DNA]</scope>
    <source>
        <strain evidence="1 2">NCTC12000</strain>
    </source>
</reference>
<dbReference type="EMBL" id="UGOL01000001">
    <property type="protein sequence ID" value="STX78969.1"/>
    <property type="molecule type" value="Genomic_DNA"/>
</dbReference>
<name>A0A378K333_LEGPN</name>
<evidence type="ECO:0000313" key="1">
    <source>
        <dbReference type="EMBL" id="STX78969.1"/>
    </source>
</evidence>
<proteinExistence type="predicted"/>
<dbReference type="Proteomes" id="UP000254631">
    <property type="component" value="Unassembled WGS sequence"/>
</dbReference>
<gene>
    <name evidence="1" type="ORF">NCTC12000_00956</name>
</gene>
<dbReference type="AlphaFoldDB" id="A0A378K333"/>